<evidence type="ECO:0000313" key="3">
    <source>
        <dbReference type="EMBL" id="MCX5569946.1"/>
    </source>
</evidence>
<reference evidence="3" key="1">
    <citation type="submission" date="2022-11" db="EMBL/GenBank/DDBJ databases">
        <title>Biodiversity and phylogenetic relationships of bacteria.</title>
        <authorList>
            <person name="Machado R.A.R."/>
            <person name="Bhat A."/>
            <person name="Loulou A."/>
            <person name="Kallel S."/>
        </authorList>
    </citation>
    <scope>NUCLEOTIDE SEQUENCE</scope>
    <source>
        <strain evidence="3">K-TC2</strain>
    </source>
</reference>
<dbReference type="AlphaFoldDB" id="A0A9X3ILW5"/>
<name>A0A9X3ILW5_9HYPH</name>
<sequence>MDRYKLSIDIGGTFIDVVLFDFETREVRAFKLPTTPHDPAEGVIEAVGSLGVPADQIFDFVHGTTLGLNAILERKGTQVGIITNAGFRDLFEISRGALEFQDMYRFDYHRPAQIVERRHTRGVAGRMDYLGNEVVPLDAEAVVAAARELHEVEGCRAIAVSFLHSYANPAHEEEAVRLIRAALPSCEVSSGVQLANEYREYERTSTAVMDAYIKPVLKNYLGRVAGGMEGKGFAGNKYVMNSSGGAMTFNLANAEPIATVLSGPAGGVSGALHLSRETGRPNVISVDVGGTSLDACLIVDHNPVDVFEAHIDVFPILQPIFDLRTLGAGGGSIAWIDGTLLRVGPQSAGAVPGPASYGRGGTDATVTDAAVVLGYMDTTNFMGGKMGVAHDAAAQAIIAKVAEPLGISLEMAAQSIFDVLISRTSSSVKEMMLEKGLDPRDFAMLGFGGCGPLFGPMLFDELDMAELVIPPLPSVFSAWGMMASDLNFSDQMSVMEVVGPGMMPRLAAAAGDLASRRTARLIEDIGDSVTPEPYFSARIRFVGQEHTLSVPYTLEDSADALFGRFSAMHKDRFGHTFDSQCEIVAMMVKLVIPTLKPDLSAGLAARVEGEGSRSHRMYDPATGAYVDCLRLTRDSLEPGKSYPGPILIVDAGSSLPLFSGQVASIDPHGMISVKRVGE</sequence>
<dbReference type="InterPro" id="IPR008040">
    <property type="entry name" value="Hydant_A_N"/>
</dbReference>
<dbReference type="InterPro" id="IPR002821">
    <property type="entry name" value="Hydantoinase_A"/>
</dbReference>
<gene>
    <name evidence="3" type="ORF">OSH07_12135</name>
</gene>
<evidence type="ECO:0000313" key="4">
    <source>
        <dbReference type="Proteomes" id="UP001144805"/>
    </source>
</evidence>
<dbReference type="EMBL" id="JAPKNK010000004">
    <property type="protein sequence ID" value="MCX5569946.1"/>
    <property type="molecule type" value="Genomic_DNA"/>
</dbReference>
<keyword evidence="4" id="KW-1185">Reference proteome</keyword>
<dbReference type="PANTHER" id="PTHR11365">
    <property type="entry name" value="5-OXOPROLINASE RELATED"/>
    <property type="match status" value="1"/>
</dbReference>
<proteinExistence type="predicted"/>
<dbReference type="InterPro" id="IPR045079">
    <property type="entry name" value="Oxoprolinase-like"/>
</dbReference>
<feature type="domain" description="Hydantoinase/oxoprolinase N-terminal" evidence="2">
    <location>
        <begin position="6"/>
        <end position="181"/>
    </location>
</feature>
<dbReference type="GO" id="GO:0005829">
    <property type="term" value="C:cytosol"/>
    <property type="evidence" value="ECO:0007669"/>
    <property type="project" value="TreeGrafter"/>
</dbReference>
<dbReference type="RefSeq" id="WP_266338913.1">
    <property type="nucleotide sequence ID" value="NZ_JAPKNK010000004.1"/>
</dbReference>
<evidence type="ECO:0000259" key="1">
    <source>
        <dbReference type="Pfam" id="PF01968"/>
    </source>
</evidence>
<dbReference type="Pfam" id="PF01968">
    <property type="entry name" value="Hydantoinase_A"/>
    <property type="match status" value="1"/>
</dbReference>
<comment type="caution">
    <text evidence="3">The sequence shown here is derived from an EMBL/GenBank/DDBJ whole genome shotgun (WGS) entry which is preliminary data.</text>
</comment>
<dbReference type="PANTHER" id="PTHR11365:SF23">
    <property type="entry name" value="HYPOTHETICAL 5-OXOPROLINASE (EUROFUNG)-RELATED"/>
    <property type="match status" value="1"/>
</dbReference>
<accession>A0A9X3ILW5</accession>
<dbReference type="InterPro" id="IPR043129">
    <property type="entry name" value="ATPase_NBD"/>
</dbReference>
<dbReference type="Proteomes" id="UP001144805">
    <property type="component" value="Unassembled WGS sequence"/>
</dbReference>
<dbReference type="Pfam" id="PF05378">
    <property type="entry name" value="Hydant_A_N"/>
    <property type="match status" value="1"/>
</dbReference>
<organism evidence="3 4">
    <name type="scientific">Kaistia nematophila</name>
    <dbReference type="NCBI Taxonomy" id="2994654"/>
    <lineage>
        <taxon>Bacteria</taxon>
        <taxon>Pseudomonadati</taxon>
        <taxon>Pseudomonadota</taxon>
        <taxon>Alphaproteobacteria</taxon>
        <taxon>Hyphomicrobiales</taxon>
        <taxon>Kaistiaceae</taxon>
        <taxon>Kaistia</taxon>
    </lineage>
</organism>
<dbReference type="GO" id="GO:0017168">
    <property type="term" value="F:5-oxoprolinase (ATP-hydrolyzing) activity"/>
    <property type="evidence" value="ECO:0007669"/>
    <property type="project" value="TreeGrafter"/>
</dbReference>
<dbReference type="SUPFAM" id="SSF53067">
    <property type="entry name" value="Actin-like ATPase domain"/>
    <property type="match status" value="1"/>
</dbReference>
<protein>
    <submittedName>
        <fullName evidence="3">Hydantoinase/oxoprolinase family protein</fullName>
    </submittedName>
</protein>
<evidence type="ECO:0000259" key="2">
    <source>
        <dbReference type="Pfam" id="PF05378"/>
    </source>
</evidence>
<dbReference type="GO" id="GO:0006749">
    <property type="term" value="P:glutathione metabolic process"/>
    <property type="evidence" value="ECO:0007669"/>
    <property type="project" value="TreeGrafter"/>
</dbReference>
<feature type="domain" description="Hydantoinase A/oxoprolinase" evidence="1">
    <location>
        <begin position="203"/>
        <end position="487"/>
    </location>
</feature>